<evidence type="ECO:0000256" key="2">
    <source>
        <dbReference type="ARBA" id="ARBA00023125"/>
    </source>
</evidence>
<feature type="domain" description="HTH tetR-type" evidence="5">
    <location>
        <begin position="27"/>
        <end position="87"/>
    </location>
</feature>
<keyword evidence="7" id="KW-1185">Reference proteome</keyword>
<evidence type="ECO:0000256" key="4">
    <source>
        <dbReference type="PROSITE-ProRule" id="PRU00335"/>
    </source>
</evidence>
<evidence type="ECO:0000313" key="6">
    <source>
        <dbReference type="EMBL" id="SHI36685.1"/>
    </source>
</evidence>
<dbReference type="OrthoDB" id="9795242at2"/>
<dbReference type="PANTHER" id="PTHR47506">
    <property type="entry name" value="TRANSCRIPTIONAL REGULATORY PROTEIN"/>
    <property type="match status" value="1"/>
</dbReference>
<organism evidence="6 7">
    <name type="scientific">Aquimarina spongiae</name>
    <dbReference type="NCBI Taxonomy" id="570521"/>
    <lineage>
        <taxon>Bacteria</taxon>
        <taxon>Pseudomonadati</taxon>
        <taxon>Bacteroidota</taxon>
        <taxon>Flavobacteriia</taxon>
        <taxon>Flavobacteriales</taxon>
        <taxon>Flavobacteriaceae</taxon>
        <taxon>Aquimarina</taxon>
    </lineage>
</organism>
<dbReference type="Proteomes" id="UP000184432">
    <property type="component" value="Unassembled WGS sequence"/>
</dbReference>
<sequence length="214" mass="24596">MIFITVHSFFLFNFETNIPIKMPKVETFDRKQVLQNATNVFHKNGYNGTSMQDLVDATSLNRSSIYNSFGSKLGMFMEVLTHYRSCGKDNMKKELIHTHNASDSIKAIFNMYVEDILNDTNKKGCLLVNCKSEMTNQEPMIKSFMEQSQDQTTAMLEDIVYKGQMEKIFNQDQTAAQYALYLYSAIQGLRMTGILNNNKEELDNLVNTILKALY</sequence>
<keyword evidence="1" id="KW-0805">Transcription regulation</keyword>
<accession>A0A1M6AJR3</accession>
<keyword evidence="2 4" id="KW-0238">DNA-binding</keyword>
<dbReference type="GO" id="GO:0003677">
    <property type="term" value="F:DNA binding"/>
    <property type="evidence" value="ECO:0007669"/>
    <property type="project" value="UniProtKB-UniRule"/>
</dbReference>
<dbReference type="SUPFAM" id="SSF48498">
    <property type="entry name" value="Tetracyclin repressor-like, C-terminal domain"/>
    <property type="match status" value="1"/>
</dbReference>
<evidence type="ECO:0000259" key="5">
    <source>
        <dbReference type="PROSITE" id="PS50977"/>
    </source>
</evidence>
<evidence type="ECO:0000256" key="3">
    <source>
        <dbReference type="ARBA" id="ARBA00023163"/>
    </source>
</evidence>
<proteinExistence type="predicted"/>
<name>A0A1M6AJR3_9FLAO</name>
<dbReference type="SUPFAM" id="SSF46689">
    <property type="entry name" value="Homeodomain-like"/>
    <property type="match status" value="1"/>
</dbReference>
<evidence type="ECO:0000313" key="7">
    <source>
        <dbReference type="Proteomes" id="UP000184432"/>
    </source>
</evidence>
<dbReference type="EMBL" id="FQYP01000001">
    <property type="protein sequence ID" value="SHI36685.1"/>
    <property type="molecule type" value="Genomic_DNA"/>
</dbReference>
<dbReference type="AlphaFoldDB" id="A0A1M6AJR3"/>
<dbReference type="InterPro" id="IPR009057">
    <property type="entry name" value="Homeodomain-like_sf"/>
</dbReference>
<dbReference type="Pfam" id="PF00440">
    <property type="entry name" value="TetR_N"/>
    <property type="match status" value="1"/>
</dbReference>
<dbReference type="InterPro" id="IPR011075">
    <property type="entry name" value="TetR_C"/>
</dbReference>
<feature type="DNA-binding region" description="H-T-H motif" evidence="4">
    <location>
        <begin position="50"/>
        <end position="69"/>
    </location>
</feature>
<evidence type="ECO:0000256" key="1">
    <source>
        <dbReference type="ARBA" id="ARBA00023015"/>
    </source>
</evidence>
<keyword evidence="3" id="KW-0804">Transcription</keyword>
<dbReference type="InterPro" id="IPR036271">
    <property type="entry name" value="Tet_transcr_reg_TetR-rel_C_sf"/>
</dbReference>
<dbReference type="STRING" id="570521.SAMN04488508_101328"/>
<dbReference type="PROSITE" id="PS50977">
    <property type="entry name" value="HTH_TETR_2"/>
    <property type="match status" value="1"/>
</dbReference>
<dbReference type="Pfam" id="PF16925">
    <property type="entry name" value="TetR_C_13"/>
    <property type="match status" value="1"/>
</dbReference>
<reference evidence="7" key="1">
    <citation type="submission" date="2016-11" db="EMBL/GenBank/DDBJ databases">
        <authorList>
            <person name="Varghese N."/>
            <person name="Submissions S."/>
        </authorList>
    </citation>
    <scope>NUCLEOTIDE SEQUENCE [LARGE SCALE GENOMIC DNA]</scope>
    <source>
        <strain evidence="7">DSM 22623</strain>
    </source>
</reference>
<protein>
    <submittedName>
        <fullName evidence="6">Transcriptional regulator, TetR family</fullName>
    </submittedName>
</protein>
<dbReference type="Gene3D" id="1.10.10.60">
    <property type="entry name" value="Homeodomain-like"/>
    <property type="match status" value="1"/>
</dbReference>
<gene>
    <name evidence="6" type="ORF">SAMN04488508_101328</name>
</gene>
<dbReference type="InterPro" id="IPR001647">
    <property type="entry name" value="HTH_TetR"/>
</dbReference>
<dbReference type="Gene3D" id="1.10.357.10">
    <property type="entry name" value="Tetracycline Repressor, domain 2"/>
    <property type="match status" value="1"/>
</dbReference>
<dbReference type="PANTHER" id="PTHR47506:SF10">
    <property type="entry name" value="TRANSCRIPTIONAL REGULATORY PROTEIN"/>
    <property type="match status" value="1"/>
</dbReference>